<reference evidence="3 4" key="1">
    <citation type="submission" date="2014-10" db="EMBL/GenBank/DDBJ databases">
        <authorList>
            <person name="Seo M.-J."/>
            <person name="Seok Y.J."/>
            <person name="Cha I.-T."/>
        </authorList>
    </citation>
    <scope>NUCLEOTIDE SEQUENCE [LARGE SCALE GENOMIC DNA]</scope>
    <source>
        <strain evidence="3 4">NEU</strain>
    </source>
</reference>
<feature type="domain" description="STAS" evidence="2">
    <location>
        <begin position="344"/>
        <end position="419"/>
    </location>
</feature>
<dbReference type="InterPro" id="IPR036513">
    <property type="entry name" value="STAS_dom_sf"/>
</dbReference>
<dbReference type="Gene3D" id="3.30.750.24">
    <property type="entry name" value="STAS domain"/>
    <property type="match status" value="2"/>
</dbReference>
<feature type="compositionally biased region" description="Basic and acidic residues" evidence="1">
    <location>
        <begin position="24"/>
        <end position="43"/>
    </location>
</feature>
<name>A0A1S2NBB7_9BURK</name>
<dbReference type="AlphaFoldDB" id="A0A1S2NBB7"/>
<dbReference type="CDD" id="cd07043">
    <property type="entry name" value="STAS_anti-anti-sigma_factors"/>
    <property type="match status" value="1"/>
</dbReference>
<protein>
    <submittedName>
        <fullName evidence="3">STAS domain protein</fullName>
    </submittedName>
</protein>
<dbReference type="InterPro" id="IPR002645">
    <property type="entry name" value="STAS_dom"/>
</dbReference>
<gene>
    <name evidence="3" type="ORF">LO55_1223</name>
</gene>
<feature type="domain" description="STAS" evidence="2">
    <location>
        <begin position="189"/>
        <end position="266"/>
    </location>
</feature>
<dbReference type="PROSITE" id="PS50801">
    <property type="entry name" value="STAS"/>
    <property type="match status" value="2"/>
</dbReference>
<comment type="caution">
    <text evidence="3">The sequence shown here is derived from an EMBL/GenBank/DDBJ whole genome shotgun (WGS) entry which is preliminary data.</text>
</comment>
<dbReference type="RefSeq" id="WP_005663720.1">
    <property type="nucleotide sequence ID" value="NZ_DKJM01000033.1"/>
</dbReference>
<sequence length="419" mass="44797">MGLFSFLKRKNDDAGVRDWPPPESRLRGEPSRLDTEAERERQREIARATAAKIDEIELAFASDMFDDEPAWGSGVRRPAAGVAPAEHDIPPQAAAPASAPAIDESAILYANGQPDAAEQLLRACLPTLGRAERLPWWMLFDLYQADGREEAFESVAIDYASHFETSPPAWKPLPAAPAATAAARPGPGLAAVEAFAPRIDASVAAPLKRVLDAPAPVVRLDFGRVTAIDADGAACLLAALQQLRGAGRELVLAGADTLLATLRPMLAIGQRDASPAPWLLLLELLLLTGREKQFEEAAMDYCVTYEVSPPSFEAPLYVSTAAPAPGHGDRFMLPAVVSGPETSLLAAIDAYALERETLVLDCSRLARIDYAGAGSLLARLDAHGAAGRAVELRELNHLVATLLRLLGAGDGVRLYPHRY</sequence>
<feature type="region of interest" description="Disordered" evidence="1">
    <location>
        <begin position="1"/>
        <end position="43"/>
    </location>
</feature>
<dbReference type="Proteomes" id="UP000180246">
    <property type="component" value="Unassembled WGS sequence"/>
</dbReference>
<evidence type="ECO:0000256" key="1">
    <source>
        <dbReference type="SAM" id="MobiDB-lite"/>
    </source>
</evidence>
<proteinExistence type="predicted"/>
<organism evidence="3 4">
    <name type="scientific">Massilia timonae</name>
    <dbReference type="NCBI Taxonomy" id="47229"/>
    <lineage>
        <taxon>Bacteria</taxon>
        <taxon>Pseudomonadati</taxon>
        <taxon>Pseudomonadota</taxon>
        <taxon>Betaproteobacteria</taxon>
        <taxon>Burkholderiales</taxon>
        <taxon>Oxalobacteraceae</taxon>
        <taxon>Telluria group</taxon>
        <taxon>Massilia</taxon>
    </lineage>
</organism>
<evidence type="ECO:0000313" key="4">
    <source>
        <dbReference type="Proteomes" id="UP000180246"/>
    </source>
</evidence>
<dbReference type="InterPro" id="IPR058548">
    <property type="entry name" value="MlaB-like_STAS"/>
</dbReference>
<dbReference type="SUPFAM" id="SSF52091">
    <property type="entry name" value="SpoIIaa-like"/>
    <property type="match status" value="2"/>
</dbReference>
<accession>A0A1S2NBB7</accession>
<dbReference type="EMBL" id="JRYB01000001">
    <property type="protein sequence ID" value="OIJ42387.1"/>
    <property type="molecule type" value="Genomic_DNA"/>
</dbReference>
<dbReference type="Pfam" id="PF13466">
    <property type="entry name" value="STAS_2"/>
    <property type="match status" value="2"/>
</dbReference>
<evidence type="ECO:0000259" key="2">
    <source>
        <dbReference type="PROSITE" id="PS50801"/>
    </source>
</evidence>
<evidence type="ECO:0000313" key="3">
    <source>
        <dbReference type="EMBL" id="OIJ42387.1"/>
    </source>
</evidence>